<reference evidence="3 4" key="1">
    <citation type="submission" date="2018-08" db="EMBL/GenBank/DDBJ databases">
        <title>Lysobacter soli KCTC 22011, whole genome shotgun sequence.</title>
        <authorList>
            <person name="Zhang X."/>
            <person name="Feng G."/>
            <person name="Zhu H."/>
        </authorList>
    </citation>
    <scope>NUCLEOTIDE SEQUENCE [LARGE SCALE GENOMIC DNA]</scope>
    <source>
        <strain evidence="3 4">KCTC 22011</strain>
    </source>
</reference>
<dbReference type="Gene3D" id="3.40.1440.10">
    <property type="entry name" value="GIY-YIG endonuclease"/>
    <property type="match status" value="1"/>
</dbReference>
<proteinExistence type="inferred from homology"/>
<dbReference type="PANTHER" id="PTHR34477">
    <property type="entry name" value="UPF0213 PROTEIN YHBQ"/>
    <property type="match status" value="1"/>
</dbReference>
<dbReference type="RefSeq" id="WP_115840583.1">
    <property type="nucleotide sequence ID" value="NZ_QTJR01000001.1"/>
</dbReference>
<evidence type="ECO:0000259" key="2">
    <source>
        <dbReference type="PROSITE" id="PS50164"/>
    </source>
</evidence>
<dbReference type="SUPFAM" id="SSF82771">
    <property type="entry name" value="GIY-YIG endonuclease"/>
    <property type="match status" value="1"/>
</dbReference>
<dbReference type="InterPro" id="IPR050190">
    <property type="entry name" value="UPF0213_domain"/>
</dbReference>
<dbReference type="AlphaFoldDB" id="A0A3D8VJ16"/>
<evidence type="ECO:0000313" key="3">
    <source>
        <dbReference type="EMBL" id="RDY69364.1"/>
    </source>
</evidence>
<comment type="similarity">
    <text evidence="1">Belongs to the UPF0213 family.</text>
</comment>
<dbReference type="EMBL" id="QTJR01000001">
    <property type="protein sequence ID" value="RDY69364.1"/>
    <property type="molecule type" value="Genomic_DNA"/>
</dbReference>
<sequence length="98" mass="11916">MRRQLHPCVYMLASGERGTLYIGVTSDLIRRIWQHRENEAEGFTRRYHVHRLVWHESHATMDSAMRREKSLKAWKRAWKLQLIESTNPQWRDLYPDIL</sequence>
<comment type="caution">
    <text evidence="3">The sequence shown here is derived from an EMBL/GenBank/DDBJ whole genome shotgun (WGS) entry which is preliminary data.</text>
</comment>
<gene>
    <name evidence="3" type="ORF">DX912_00905</name>
</gene>
<dbReference type="Proteomes" id="UP000256829">
    <property type="component" value="Unassembled WGS sequence"/>
</dbReference>
<dbReference type="InterPro" id="IPR035901">
    <property type="entry name" value="GIY-YIG_endonuc_sf"/>
</dbReference>
<dbReference type="PANTHER" id="PTHR34477:SF5">
    <property type="entry name" value="BSL5627 PROTEIN"/>
    <property type="match status" value="1"/>
</dbReference>
<dbReference type="CDD" id="cd10448">
    <property type="entry name" value="GIY-YIG_unchar_3"/>
    <property type="match status" value="1"/>
</dbReference>
<organism evidence="3 4">
    <name type="scientific">Lysobacter soli</name>
    <dbReference type="NCBI Taxonomy" id="453783"/>
    <lineage>
        <taxon>Bacteria</taxon>
        <taxon>Pseudomonadati</taxon>
        <taxon>Pseudomonadota</taxon>
        <taxon>Gammaproteobacteria</taxon>
        <taxon>Lysobacterales</taxon>
        <taxon>Lysobacteraceae</taxon>
        <taxon>Lysobacter</taxon>
    </lineage>
</organism>
<dbReference type="Pfam" id="PF01541">
    <property type="entry name" value="GIY-YIG"/>
    <property type="match status" value="1"/>
</dbReference>
<dbReference type="PROSITE" id="PS50164">
    <property type="entry name" value="GIY_YIG"/>
    <property type="match status" value="1"/>
</dbReference>
<evidence type="ECO:0000256" key="1">
    <source>
        <dbReference type="ARBA" id="ARBA00007435"/>
    </source>
</evidence>
<accession>A0A3D8VJ16</accession>
<name>A0A3D8VJ16_9GAMM</name>
<dbReference type="InterPro" id="IPR000305">
    <property type="entry name" value="GIY-YIG_endonuc"/>
</dbReference>
<keyword evidence="4" id="KW-1185">Reference proteome</keyword>
<feature type="domain" description="GIY-YIG" evidence="2">
    <location>
        <begin position="5"/>
        <end position="81"/>
    </location>
</feature>
<evidence type="ECO:0000313" key="4">
    <source>
        <dbReference type="Proteomes" id="UP000256829"/>
    </source>
</evidence>
<protein>
    <submittedName>
        <fullName evidence="3">GIY-YIG nuclease family protein</fullName>
    </submittedName>
</protein>